<dbReference type="PRINTS" id="PR01020">
    <property type="entry name" value="LPSBIOSNTHSS"/>
</dbReference>
<keyword evidence="7 9" id="KW-0173">Coenzyme A biosynthesis</keyword>
<keyword evidence="1 9" id="KW-0963">Cytoplasm</keyword>
<keyword evidence="4 9" id="KW-0547">Nucleotide-binding</keyword>
<evidence type="ECO:0000256" key="7">
    <source>
        <dbReference type="ARBA" id="ARBA00022993"/>
    </source>
</evidence>
<name>A0A7X9IKA9_9DELT</name>
<comment type="subunit">
    <text evidence="9">Homohexamer.</text>
</comment>
<dbReference type="AlphaFoldDB" id="A0A7X9IKA9"/>
<feature type="binding site" evidence="9">
    <location>
        <begin position="126"/>
        <end position="132"/>
    </location>
    <ligand>
        <name>ATP</name>
        <dbReference type="ChEBI" id="CHEBI:30616"/>
    </ligand>
</feature>
<evidence type="ECO:0000259" key="10">
    <source>
        <dbReference type="Pfam" id="PF01467"/>
    </source>
</evidence>
<feature type="binding site" evidence="9">
    <location>
        <position position="12"/>
    </location>
    <ligand>
        <name>substrate</name>
    </ligand>
</feature>
<evidence type="ECO:0000313" key="12">
    <source>
        <dbReference type="Proteomes" id="UP000524246"/>
    </source>
</evidence>
<evidence type="ECO:0000256" key="6">
    <source>
        <dbReference type="ARBA" id="ARBA00022842"/>
    </source>
</evidence>
<organism evidence="11 12">
    <name type="scientific">SAR324 cluster bacterium</name>
    <dbReference type="NCBI Taxonomy" id="2024889"/>
    <lineage>
        <taxon>Bacteria</taxon>
        <taxon>Deltaproteobacteria</taxon>
        <taxon>SAR324 cluster</taxon>
    </lineage>
</organism>
<evidence type="ECO:0000256" key="8">
    <source>
        <dbReference type="ARBA" id="ARBA00029346"/>
    </source>
</evidence>
<evidence type="ECO:0000256" key="3">
    <source>
        <dbReference type="ARBA" id="ARBA00022695"/>
    </source>
</evidence>
<gene>
    <name evidence="9 11" type="primary">coaD</name>
    <name evidence="11" type="ORF">GYA55_07195</name>
</gene>
<comment type="pathway">
    <text evidence="9">Cofactor biosynthesis; coenzyme A biosynthesis; CoA from (R)-pantothenate: step 4/5.</text>
</comment>
<dbReference type="NCBIfam" id="TIGR00125">
    <property type="entry name" value="cyt_tran_rel"/>
    <property type="match status" value="1"/>
</dbReference>
<dbReference type="PANTHER" id="PTHR21342">
    <property type="entry name" value="PHOSPHOPANTETHEINE ADENYLYLTRANSFERASE"/>
    <property type="match status" value="1"/>
</dbReference>
<dbReference type="SUPFAM" id="SSF52374">
    <property type="entry name" value="Nucleotidylyl transferase"/>
    <property type="match status" value="1"/>
</dbReference>
<comment type="similarity">
    <text evidence="9">Belongs to the bacterial CoaD family.</text>
</comment>
<dbReference type="EC" id="2.7.7.3" evidence="9"/>
<feature type="binding site" evidence="9">
    <location>
        <position position="102"/>
    </location>
    <ligand>
        <name>ATP</name>
        <dbReference type="ChEBI" id="CHEBI:30616"/>
    </ligand>
</feature>
<dbReference type="Proteomes" id="UP000524246">
    <property type="component" value="Unassembled WGS sequence"/>
</dbReference>
<reference evidence="11 12" key="1">
    <citation type="journal article" date="2020" name="Biotechnol. Biofuels">
        <title>New insights from the biogas microbiome by comprehensive genome-resolved metagenomics of nearly 1600 species originating from multiple anaerobic digesters.</title>
        <authorList>
            <person name="Campanaro S."/>
            <person name="Treu L."/>
            <person name="Rodriguez-R L.M."/>
            <person name="Kovalovszki A."/>
            <person name="Ziels R.M."/>
            <person name="Maus I."/>
            <person name="Zhu X."/>
            <person name="Kougias P.G."/>
            <person name="Basile A."/>
            <person name="Luo G."/>
            <person name="Schluter A."/>
            <person name="Konstantinidis K.T."/>
            <person name="Angelidaki I."/>
        </authorList>
    </citation>
    <scope>NUCLEOTIDE SEQUENCE [LARGE SCALE GENOMIC DNA]</scope>
    <source>
        <strain evidence="11">AS27yjCOA_65</strain>
    </source>
</reference>
<dbReference type="Gene3D" id="3.40.50.620">
    <property type="entry name" value="HUPs"/>
    <property type="match status" value="1"/>
</dbReference>
<dbReference type="NCBIfam" id="TIGR01510">
    <property type="entry name" value="coaD_prev_kdtB"/>
    <property type="match status" value="1"/>
</dbReference>
<dbReference type="CDD" id="cd02163">
    <property type="entry name" value="PPAT"/>
    <property type="match status" value="1"/>
</dbReference>
<dbReference type="UniPathway" id="UPA00241">
    <property type="reaction ID" value="UER00355"/>
</dbReference>
<dbReference type="PANTHER" id="PTHR21342:SF1">
    <property type="entry name" value="PHOSPHOPANTETHEINE ADENYLYLTRANSFERASE"/>
    <property type="match status" value="1"/>
</dbReference>
<dbReference type="GO" id="GO:0005737">
    <property type="term" value="C:cytoplasm"/>
    <property type="evidence" value="ECO:0007669"/>
    <property type="project" value="UniProtKB-SubCell"/>
</dbReference>
<dbReference type="InterPro" id="IPR001980">
    <property type="entry name" value="PPAT"/>
</dbReference>
<keyword evidence="3 9" id="KW-0548">Nucleotidyltransferase</keyword>
<sequence length="164" mass="18412">MTRVDLAVFPGSFDPLTNGHVDIIQRGLKIFDSVTIAVLSNLDKKTLFSVGEREQMIKEVFASYGNRITVKSFSGLLVDFARHENIKIIVRGLRAISDFEYETQIALMNRNLGDVETCFLVASEENSFISSSLVKQVAQLKGDISRFVPKAVEEAFERKFGFAR</sequence>
<feature type="binding site" evidence="9">
    <location>
        <position position="91"/>
    </location>
    <ligand>
        <name>substrate</name>
    </ligand>
</feature>
<evidence type="ECO:0000313" key="11">
    <source>
        <dbReference type="EMBL" id="NMC62939.1"/>
    </source>
</evidence>
<dbReference type="Pfam" id="PF01467">
    <property type="entry name" value="CTP_transf_like"/>
    <property type="match status" value="1"/>
</dbReference>
<evidence type="ECO:0000256" key="5">
    <source>
        <dbReference type="ARBA" id="ARBA00022840"/>
    </source>
</evidence>
<feature type="domain" description="Cytidyltransferase-like" evidence="10">
    <location>
        <begin position="8"/>
        <end position="136"/>
    </location>
</feature>
<dbReference type="GO" id="GO:0004595">
    <property type="term" value="F:pantetheine-phosphate adenylyltransferase activity"/>
    <property type="evidence" value="ECO:0007669"/>
    <property type="project" value="UniProtKB-UniRule"/>
</dbReference>
<comment type="subcellular location">
    <subcellularLocation>
        <location evidence="9">Cytoplasm</location>
    </subcellularLocation>
</comment>
<keyword evidence="2 9" id="KW-0808">Transferase</keyword>
<evidence type="ECO:0000256" key="4">
    <source>
        <dbReference type="ARBA" id="ARBA00022741"/>
    </source>
</evidence>
<feature type="binding site" evidence="9">
    <location>
        <position position="44"/>
    </location>
    <ligand>
        <name>substrate</name>
    </ligand>
</feature>
<feature type="binding site" evidence="9">
    <location>
        <begin position="12"/>
        <end position="13"/>
    </location>
    <ligand>
        <name>ATP</name>
        <dbReference type="ChEBI" id="CHEBI:30616"/>
    </ligand>
</feature>
<protein>
    <recommendedName>
        <fullName evidence="9">Phosphopantetheine adenylyltransferase</fullName>
        <ecNumber evidence="9">2.7.7.3</ecNumber>
    </recommendedName>
    <alternativeName>
        <fullName evidence="9">Dephospho-CoA pyrophosphorylase</fullName>
    </alternativeName>
    <alternativeName>
        <fullName evidence="9">Pantetheine-phosphate adenylyltransferase</fullName>
        <shortName evidence="9">PPAT</shortName>
    </alternativeName>
</protein>
<dbReference type="GO" id="GO:0005524">
    <property type="term" value="F:ATP binding"/>
    <property type="evidence" value="ECO:0007669"/>
    <property type="project" value="UniProtKB-KW"/>
</dbReference>
<comment type="caution">
    <text evidence="11">The sequence shown here is derived from an EMBL/GenBank/DDBJ whole genome shotgun (WGS) entry which is preliminary data.</text>
</comment>
<proteinExistence type="inferred from homology"/>
<keyword evidence="6 9" id="KW-0460">Magnesium</keyword>
<comment type="catalytic activity">
    <reaction evidence="8 9">
        <text>(R)-4'-phosphopantetheine + ATP + H(+) = 3'-dephospho-CoA + diphosphate</text>
        <dbReference type="Rhea" id="RHEA:19801"/>
        <dbReference type="ChEBI" id="CHEBI:15378"/>
        <dbReference type="ChEBI" id="CHEBI:30616"/>
        <dbReference type="ChEBI" id="CHEBI:33019"/>
        <dbReference type="ChEBI" id="CHEBI:57328"/>
        <dbReference type="ChEBI" id="CHEBI:61723"/>
        <dbReference type="EC" id="2.7.7.3"/>
    </reaction>
</comment>
<comment type="function">
    <text evidence="9">Reversibly transfers an adenylyl group from ATP to 4'-phosphopantetheine, yielding dephospho-CoA (dPCoA) and pyrophosphate.</text>
</comment>
<comment type="cofactor">
    <cofactor evidence="9">
        <name>Mg(2+)</name>
        <dbReference type="ChEBI" id="CHEBI:18420"/>
    </cofactor>
</comment>
<feature type="binding site" evidence="9">
    <location>
        <begin position="92"/>
        <end position="94"/>
    </location>
    <ligand>
        <name>ATP</name>
        <dbReference type="ChEBI" id="CHEBI:30616"/>
    </ligand>
</feature>
<evidence type="ECO:0000256" key="2">
    <source>
        <dbReference type="ARBA" id="ARBA00022679"/>
    </source>
</evidence>
<keyword evidence="5 9" id="KW-0067">ATP-binding</keyword>
<dbReference type="InterPro" id="IPR004821">
    <property type="entry name" value="Cyt_trans-like"/>
</dbReference>
<dbReference type="EMBL" id="JAAZON010000317">
    <property type="protein sequence ID" value="NMC62939.1"/>
    <property type="molecule type" value="Genomic_DNA"/>
</dbReference>
<feature type="site" description="Transition state stabilizer" evidence="9">
    <location>
        <position position="20"/>
    </location>
</feature>
<evidence type="ECO:0000256" key="1">
    <source>
        <dbReference type="ARBA" id="ARBA00022490"/>
    </source>
</evidence>
<feature type="binding site" evidence="9">
    <location>
        <position position="20"/>
    </location>
    <ligand>
        <name>ATP</name>
        <dbReference type="ChEBI" id="CHEBI:30616"/>
    </ligand>
</feature>
<dbReference type="InterPro" id="IPR014729">
    <property type="entry name" value="Rossmann-like_a/b/a_fold"/>
</dbReference>
<feature type="binding site" evidence="9">
    <location>
        <position position="77"/>
    </location>
    <ligand>
        <name>substrate</name>
    </ligand>
</feature>
<dbReference type="GO" id="GO:0015937">
    <property type="term" value="P:coenzyme A biosynthetic process"/>
    <property type="evidence" value="ECO:0007669"/>
    <property type="project" value="UniProtKB-UniRule"/>
</dbReference>
<accession>A0A7X9IKA9</accession>
<dbReference type="HAMAP" id="MF_00151">
    <property type="entry name" value="PPAT_bact"/>
    <property type="match status" value="1"/>
</dbReference>
<evidence type="ECO:0000256" key="9">
    <source>
        <dbReference type="HAMAP-Rule" id="MF_00151"/>
    </source>
</evidence>